<dbReference type="PANTHER" id="PTHR43201:SF5">
    <property type="entry name" value="MEDIUM-CHAIN ACYL-COA LIGASE ACSF2, MITOCHONDRIAL"/>
    <property type="match status" value="1"/>
</dbReference>
<dbReference type="InterPro" id="IPR020845">
    <property type="entry name" value="AMP-binding_CS"/>
</dbReference>
<dbReference type="EMBL" id="AP019791">
    <property type="protein sequence ID" value="BBL79275.1"/>
    <property type="molecule type" value="Genomic_DNA"/>
</dbReference>
<name>A0A510HJ46_9ACTN</name>
<organism evidence="5 6">
    <name type="scientific">Rubrobacter xylanophilus</name>
    <dbReference type="NCBI Taxonomy" id="49319"/>
    <lineage>
        <taxon>Bacteria</taxon>
        <taxon>Bacillati</taxon>
        <taxon>Actinomycetota</taxon>
        <taxon>Rubrobacteria</taxon>
        <taxon>Rubrobacterales</taxon>
        <taxon>Rubrobacteraceae</taxon>
        <taxon>Rubrobacter</taxon>
    </lineage>
</organism>
<dbReference type="InterPro" id="IPR045851">
    <property type="entry name" value="AMP-bd_C_sf"/>
</dbReference>
<keyword evidence="6" id="KW-1185">Reference proteome</keyword>
<dbReference type="Proteomes" id="UP000318065">
    <property type="component" value="Chromosome"/>
</dbReference>
<accession>A0A510HJ46</accession>
<sequence>MGQRISLTESYWPADESEPILDITLGQLLREVVAEVPDRDALVEGVPEESRRRRWTYSQLLSEAEDVAAALLGRFKPGERIAIMAPNIPEWEILQLGMALSGLIMVTVNPAFKQRELSYILGQSRASALFHVEDYRGTDLTTIIEKIRPELPELREIISISAWNDFVGSGDRTIKLPEVKPEDPVQIQYTSGTTGFPKGAMLNHRGVVNTARFTAERAGLERGGTWVNAMPMYHIGGSVVAAIGTMAHQGKHVLVPGFEPGSFLELFESERGTFSLVVPTMLLAMLNHEDLPKRNLSSLRTIMSGASAVSPALVRRTKAELGCEFSILFGQTELHGVIATTHPSDSPEDQSETVGQPLPQAEVKIVDIDTGEVVPVGEQGEICARGYQTMIGYFGMPEATEEVLEADGWLHTGDLGTMDERGYLRITGRLKDMIIRGGVNIYPREIEDLLAEHPKVASAIVVGVPDETWGEQIAGVIQAAKPDEPPTPEELHEYCRVHLAAHKTPKL</sequence>
<dbReference type="Gene3D" id="3.30.300.30">
    <property type="match status" value="1"/>
</dbReference>
<dbReference type="Gene3D" id="2.30.38.10">
    <property type="entry name" value="Luciferase, Domain 3"/>
    <property type="match status" value="1"/>
</dbReference>
<dbReference type="GO" id="GO:0006631">
    <property type="term" value="P:fatty acid metabolic process"/>
    <property type="evidence" value="ECO:0007669"/>
    <property type="project" value="TreeGrafter"/>
</dbReference>
<dbReference type="InterPro" id="IPR025110">
    <property type="entry name" value="AMP-bd_C"/>
</dbReference>
<evidence type="ECO:0000313" key="5">
    <source>
        <dbReference type="EMBL" id="BBL79275.1"/>
    </source>
</evidence>
<dbReference type="PANTHER" id="PTHR43201">
    <property type="entry name" value="ACYL-COA SYNTHETASE"/>
    <property type="match status" value="1"/>
</dbReference>
<evidence type="ECO:0000259" key="4">
    <source>
        <dbReference type="Pfam" id="PF13193"/>
    </source>
</evidence>
<protein>
    <submittedName>
        <fullName evidence="5">AMP-binding protein</fullName>
    </submittedName>
</protein>
<evidence type="ECO:0000256" key="2">
    <source>
        <dbReference type="ARBA" id="ARBA00022598"/>
    </source>
</evidence>
<dbReference type="GO" id="GO:0031956">
    <property type="term" value="F:medium-chain fatty acid-CoA ligase activity"/>
    <property type="evidence" value="ECO:0007669"/>
    <property type="project" value="TreeGrafter"/>
</dbReference>
<dbReference type="Pfam" id="PF13193">
    <property type="entry name" value="AMP-binding_C"/>
    <property type="match status" value="1"/>
</dbReference>
<dbReference type="Gene3D" id="3.40.50.980">
    <property type="match status" value="2"/>
</dbReference>
<comment type="similarity">
    <text evidence="1">Belongs to the ATP-dependent AMP-binding enzyme family.</text>
</comment>
<dbReference type="InterPro" id="IPR000873">
    <property type="entry name" value="AMP-dep_synth/lig_dom"/>
</dbReference>
<dbReference type="SUPFAM" id="SSF56801">
    <property type="entry name" value="Acetyl-CoA synthetase-like"/>
    <property type="match status" value="1"/>
</dbReference>
<dbReference type="Pfam" id="PF00501">
    <property type="entry name" value="AMP-binding"/>
    <property type="match status" value="1"/>
</dbReference>
<evidence type="ECO:0000256" key="1">
    <source>
        <dbReference type="ARBA" id="ARBA00006432"/>
    </source>
</evidence>
<feature type="domain" description="AMP-dependent synthetase/ligase" evidence="3">
    <location>
        <begin position="30"/>
        <end position="394"/>
    </location>
</feature>
<dbReference type="RefSeq" id="WP_197735560.1">
    <property type="nucleotide sequence ID" value="NZ_AP019791.1"/>
</dbReference>
<evidence type="ECO:0000259" key="3">
    <source>
        <dbReference type="Pfam" id="PF00501"/>
    </source>
</evidence>
<keyword evidence="2" id="KW-0436">Ligase</keyword>
<feature type="domain" description="AMP-binding enzyme C-terminal" evidence="4">
    <location>
        <begin position="445"/>
        <end position="506"/>
    </location>
</feature>
<dbReference type="PROSITE" id="PS00455">
    <property type="entry name" value="AMP_BINDING"/>
    <property type="match status" value="1"/>
</dbReference>
<gene>
    <name evidence="5" type="ORF">RxyAA322_11290</name>
</gene>
<dbReference type="AlphaFoldDB" id="A0A510HJ46"/>
<proteinExistence type="inferred from homology"/>
<evidence type="ECO:0000313" key="6">
    <source>
        <dbReference type="Proteomes" id="UP000318065"/>
    </source>
</evidence>
<reference evidence="5" key="1">
    <citation type="journal article" date="2019" name="Microbiol. Resour. Announc.">
        <title>Complete Genome Sequence of Rubrobacter xylanophilus Strain AA3-22, Isolated from Arima Onsen in Japan.</title>
        <authorList>
            <person name="Tomariguchi N."/>
            <person name="Miyazaki K."/>
        </authorList>
    </citation>
    <scope>NUCLEOTIDE SEQUENCE [LARGE SCALE GENOMIC DNA]</scope>
    <source>
        <strain evidence="5">AA3-22</strain>
    </source>
</reference>